<dbReference type="InterPro" id="IPR036514">
    <property type="entry name" value="SGNH_hydro_sf"/>
</dbReference>
<evidence type="ECO:0000313" key="2">
    <source>
        <dbReference type="EMBL" id="KAJ5370445.1"/>
    </source>
</evidence>
<dbReference type="SUPFAM" id="SSF52266">
    <property type="entry name" value="SGNH hydrolase"/>
    <property type="match status" value="1"/>
</dbReference>
<name>A0A9W9S216_9EURO</name>
<dbReference type="OrthoDB" id="671439at2759"/>
<evidence type="ECO:0000313" key="3">
    <source>
        <dbReference type="Proteomes" id="UP001147782"/>
    </source>
</evidence>
<dbReference type="InterPro" id="IPR013830">
    <property type="entry name" value="SGNH_hydro"/>
</dbReference>
<dbReference type="RefSeq" id="XP_056554879.1">
    <property type="nucleotide sequence ID" value="XM_056699466.1"/>
</dbReference>
<dbReference type="Proteomes" id="UP001147782">
    <property type="component" value="Unassembled WGS sequence"/>
</dbReference>
<proteinExistence type="predicted"/>
<dbReference type="PANTHER" id="PTHR14209:SF19">
    <property type="entry name" value="ISOAMYL ACETATE-HYDROLYZING ESTERASE 1 HOMOLOG"/>
    <property type="match status" value="1"/>
</dbReference>
<protein>
    <recommendedName>
        <fullName evidence="1">SGNH hydrolase-type esterase domain-containing protein</fullName>
    </recommendedName>
</protein>
<dbReference type="CDD" id="cd01838">
    <property type="entry name" value="Isoamyl_acetate_hydrolase_like"/>
    <property type="match status" value="1"/>
</dbReference>
<gene>
    <name evidence="2" type="ORF">N7496_006537</name>
</gene>
<dbReference type="AlphaFoldDB" id="A0A9W9S216"/>
<evidence type="ECO:0000259" key="1">
    <source>
        <dbReference type="Pfam" id="PF13472"/>
    </source>
</evidence>
<feature type="domain" description="SGNH hydrolase-type esterase" evidence="1">
    <location>
        <begin position="12"/>
        <end position="191"/>
    </location>
</feature>
<accession>A0A9W9S216</accession>
<sequence length="237" mass="26275">MPPLAPLDKIVLFGDSITELSSNQEHGFSLAPALQHEYLRRLQVITHGYGGYNTEHGRHLLDPILDMEIAGGHEIRLITIFFGANDAADVSCTQQHVPVERYAENLKFIVSRAQSRKIPVILVAPAIASSGEESLLSGLSSRSQLYSEAACSVAEALSVPIVNLWEAFSHHEQPSNLFTDGVHLNGQGYKAWYEVLLQTIRDRYPALRSENLPCILPGIFDIENNNLPESLWKPHVS</sequence>
<keyword evidence="3" id="KW-1185">Reference proteome</keyword>
<dbReference type="PANTHER" id="PTHR14209">
    <property type="entry name" value="ISOAMYL ACETATE-HYDROLYZING ESTERASE 1"/>
    <property type="match status" value="1"/>
</dbReference>
<dbReference type="GeneID" id="81438645"/>
<comment type="caution">
    <text evidence="2">The sequence shown here is derived from an EMBL/GenBank/DDBJ whole genome shotgun (WGS) entry which is preliminary data.</text>
</comment>
<dbReference type="InterPro" id="IPR045136">
    <property type="entry name" value="Iah1-like"/>
</dbReference>
<dbReference type="Gene3D" id="3.40.50.1110">
    <property type="entry name" value="SGNH hydrolase"/>
    <property type="match status" value="1"/>
</dbReference>
<organism evidence="2 3">
    <name type="scientific">Penicillium cataractarum</name>
    <dbReference type="NCBI Taxonomy" id="2100454"/>
    <lineage>
        <taxon>Eukaryota</taxon>
        <taxon>Fungi</taxon>
        <taxon>Dikarya</taxon>
        <taxon>Ascomycota</taxon>
        <taxon>Pezizomycotina</taxon>
        <taxon>Eurotiomycetes</taxon>
        <taxon>Eurotiomycetidae</taxon>
        <taxon>Eurotiales</taxon>
        <taxon>Aspergillaceae</taxon>
        <taxon>Penicillium</taxon>
    </lineage>
</organism>
<dbReference type="EMBL" id="JAPZBS010000005">
    <property type="protein sequence ID" value="KAJ5370445.1"/>
    <property type="molecule type" value="Genomic_DNA"/>
</dbReference>
<reference evidence="2" key="2">
    <citation type="journal article" date="2023" name="IMA Fungus">
        <title>Comparative genomic study of the Penicillium genus elucidates a diverse pangenome and 15 lateral gene transfer events.</title>
        <authorList>
            <person name="Petersen C."/>
            <person name="Sorensen T."/>
            <person name="Nielsen M.R."/>
            <person name="Sondergaard T.E."/>
            <person name="Sorensen J.L."/>
            <person name="Fitzpatrick D.A."/>
            <person name="Frisvad J.C."/>
            <person name="Nielsen K.L."/>
        </authorList>
    </citation>
    <scope>NUCLEOTIDE SEQUENCE</scope>
    <source>
        <strain evidence="2">IBT 29864</strain>
    </source>
</reference>
<dbReference type="Pfam" id="PF13472">
    <property type="entry name" value="Lipase_GDSL_2"/>
    <property type="match status" value="1"/>
</dbReference>
<reference evidence="2" key="1">
    <citation type="submission" date="2022-11" db="EMBL/GenBank/DDBJ databases">
        <authorList>
            <person name="Petersen C."/>
        </authorList>
    </citation>
    <scope>NUCLEOTIDE SEQUENCE</scope>
    <source>
        <strain evidence="2">IBT 29864</strain>
    </source>
</reference>